<evidence type="ECO:0000313" key="2">
    <source>
        <dbReference type="EMBL" id="SDE64299.1"/>
    </source>
</evidence>
<name>A0A1G7EKU7_9FLAO</name>
<dbReference type="eggNOG" id="COG5279">
    <property type="taxonomic scope" value="Bacteria"/>
</dbReference>
<dbReference type="InterPro" id="IPR038765">
    <property type="entry name" value="Papain-like_cys_pep_sf"/>
</dbReference>
<dbReference type="EMBL" id="FNBD01000002">
    <property type="protein sequence ID" value="SDE64299.1"/>
    <property type="molecule type" value="Genomic_DNA"/>
</dbReference>
<evidence type="ECO:0000313" key="3">
    <source>
        <dbReference type="Proteomes" id="UP000182114"/>
    </source>
</evidence>
<dbReference type="Pfam" id="PF01841">
    <property type="entry name" value="Transglut_core"/>
    <property type="match status" value="1"/>
</dbReference>
<keyword evidence="3" id="KW-1185">Reference proteome</keyword>
<feature type="domain" description="Transglutaminase-like" evidence="1">
    <location>
        <begin position="113"/>
        <end position="179"/>
    </location>
</feature>
<dbReference type="InterPro" id="IPR002931">
    <property type="entry name" value="Transglutaminase-like"/>
</dbReference>
<proteinExistence type="predicted"/>
<evidence type="ECO:0000259" key="1">
    <source>
        <dbReference type="SMART" id="SM00460"/>
    </source>
</evidence>
<dbReference type="SUPFAM" id="SSF54001">
    <property type="entry name" value="Cysteine proteinases"/>
    <property type="match status" value="1"/>
</dbReference>
<reference evidence="3" key="1">
    <citation type="submission" date="2016-10" db="EMBL/GenBank/DDBJ databases">
        <authorList>
            <person name="Varghese N."/>
            <person name="Submissions S."/>
        </authorList>
    </citation>
    <scope>NUCLEOTIDE SEQUENCE [LARGE SCALE GENOMIC DNA]</scope>
    <source>
        <strain evidence="3">DSM 24729</strain>
    </source>
</reference>
<dbReference type="AlphaFoldDB" id="A0A1G7EKU7"/>
<dbReference type="InterPro" id="IPR052557">
    <property type="entry name" value="CAP/Cytokinesis_protein"/>
</dbReference>
<gene>
    <name evidence="2" type="ORF">SAMN04487992_102385</name>
</gene>
<dbReference type="SMART" id="SM00460">
    <property type="entry name" value="TGc"/>
    <property type="match status" value="1"/>
</dbReference>
<dbReference type="Gene3D" id="3.10.620.30">
    <property type="match status" value="1"/>
</dbReference>
<accession>A0A1G7EKU7</accession>
<dbReference type="Proteomes" id="UP000182114">
    <property type="component" value="Unassembled WGS sequence"/>
</dbReference>
<protein>
    <submittedName>
        <fullName evidence="2">Transglutaminase-like superfamily protein</fullName>
    </submittedName>
</protein>
<sequence length="337" mass="38922">MRYAFLIFILCASISYGQRSAFNAIDFSKADSVAYQNKGASLKSLPILVHNLTTNLHTDVEKFRAIYTWISTNIENDYNSYAKTKSKRSKIEKDRTAFLAWNQDYTPKVFEQLIRNKKTACTGYAYLVREMASLAEIPCEIIDGHSRTPTLPLTLESLPNHSWNSVQLNGKWYLCDATWSAGQIVFKEGYPEFQFEYHDGYFLAEPSLFIRNHYPLEKKWSLLEDMPSFEHFISGPIVYKNAFNFSINPEFPLALETEIIKNERIHFKFSSAERLDPADLVLEIGNGYATQTIDTTFFQHDSDYSISYKFTKAGLYDVHLKYNGAIIATYIIRVKRK</sequence>
<dbReference type="RefSeq" id="WP_074537607.1">
    <property type="nucleotide sequence ID" value="NZ_FNBD01000002.1"/>
</dbReference>
<organism evidence="2 3">
    <name type="scientific">Cellulophaga baltica</name>
    <dbReference type="NCBI Taxonomy" id="76594"/>
    <lineage>
        <taxon>Bacteria</taxon>
        <taxon>Pseudomonadati</taxon>
        <taxon>Bacteroidota</taxon>
        <taxon>Flavobacteriia</taxon>
        <taxon>Flavobacteriales</taxon>
        <taxon>Flavobacteriaceae</taxon>
        <taxon>Cellulophaga</taxon>
    </lineage>
</organism>
<dbReference type="GO" id="GO:0005737">
    <property type="term" value="C:cytoplasm"/>
    <property type="evidence" value="ECO:0007669"/>
    <property type="project" value="TreeGrafter"/>
</dbReference>
<dbReference type="PANTHER" id="PTHR46333:SF2">
    <property type="entry name" value="CYTOKINESIS PROTEIN 3"/>
    <property type="match status" value="1"/>
</dbReference>
<dbReference type="PANTHER" id="PTHR46333">
    <property type="entry name" value="CYTOKINESIS PROTEIN 3"/>
    <property type="match status" value="1"/>
</dbReference>